<dbReference type="Pfam" id="PF13439">
    <property type="entry name" value="Glyco_transf_4"/>
    <property type="match status" value="1"/>
</dbReference>
<dbReference type="InParanoid" id="A0A395JM34"/>
<protein>
    <submittedName>
        <fullName evidence="3">Glycosyltransferase involved in cell wall biosynthesis</fullName>
    </submittedName>
</protein>
<organism evidence="3 4">
    <name type="scientific">Arenicella xantha</name>
    <dbReference type="NCBI Taxonomy" id="644221"/>
    <lineage>
        <taxon>Bacteria</taxon>
        <taxon>Pseudomonadati</taxon>
        <taxon>Pseudomonadota</taxon>
        <taxon>Gammaproteobacteria</taxon>
        <taxon>Arenicellales</taxon>
        <taxon>Arenicellaceae</taxon>
        <taxon>Arenicella</taxon>
    </lineage>
</organism>
<dbReference type="GO" id="GO:0016757">
    <property type="term" value="F:glycosyltransferase activity"/>
    <property type="evidence" value="ECO:0007669"/>
    <property type="project" value="InterPro"/>
</dbReference>
<comment type="caution">
    <text evidence="3">The sequence shown here is derived from an EMBL/GenBank/DDBJ whole genome shotgun (WGS) entry which is preliminary data.</text>
</comment>
<evidence type="ECO:0000313" key="4">
    <source>
        <dbReference type="Proteomes" id="UP000253083"/>
    </source>
</evidence>
<evidence type="ECO:0000259" key="2">
    <source>
        <dbReference type="Pfam" id="PF13439"/>
    </source>
</evidence>
<dbReference type="Gene3D" id="3.40.50.2000">
    <property type="entry name" value="Glycogen Phosphorylase B"/>
    <property type="match status" value="2"/>
</dbReference>
<dbReference type="PANTHER" id="PTHR45947:SF3">
    <property type="entry name" value="SULFOQUINOVOSYL TRANSFERASE SQD2"/>
    <property type="match status" value="1"/>
</dbReference>
<accession>A0A395JM34</accession>
<evidence type="ECO:0000259" key="1">
    <source>
        <dbReference type="Pfam" id="PF00534"/>
    </source>
</evidence>
<proteinExistence type="predicted"/>
<name>A0A395JM34_9GAMM</name>
<gene>
    <name evidence="3" type="ORF">DFR28_102915</name>
</gene>
<dbReference type="InterPro" id="IPR028098">
    <property type="entry name" value="Glyco_trans_4-like_N"/>
</dbReference>
<dbReference type="SUPFAM" id="SSF53756">
    <property type="entry name" value="UDP-Glycosyltransferase/glycogen phosphorylase"/>
    <property type="match status" value="1"/>
</dbReference>
<feature type="domain" description="Glycosyl transferase family 1" evidence="1">
    <location>
        <begin position="183"/>
        <end position="330"/>
    </location>
</feature>
<dbReference type="AlphaFoldDB" id="A0A395JM34"/>
<dbReference type="Pfam" id="PF00534">
    <property type="entry name" value="Glycos_transf_1"/>
    <property type="match status" value="1"/>
</dbReference>
<sequence length="365" mass="40187">MSLNDMTSKKPRIAIIITRSDIGGAQNHVRSILAGFSSECDLLLVSGSEGLLTEYARQLRVQVEVCPSIDSYNVVGATFRLLAVLRRFDPGLVHTHSALASMSGRIAAKVLGIKTLYTVHGWHFAGLDVGVRRRLQVAMEKIMRPLTDFWITVSEFDLRLGLSAGILEGGRSKCIPNGIPDEQIERTERPFGQLRVVFVGRASYQKNIYGALQVLENAGEDVRMTIYTSGAGAAELFDLVSISKAKERCEIVLDEPRAGSLLGDYDVMLVTSRYEGMPLSVIEGLRAGLCIFSTDVCGMSELVGAKNGRLYPMTDFVGMAKSLNQVALDDVGLKSMQRESRRLYAEKFSEKLMVQAISHVYHTMI</sequence>
<dbReference type="InterPro" id="IPR001296">
    <property type="entry name" value="Glyco_trans_1"/>
</dbReference>
<keyword evidence="3" id="KW-0808">Transferase</keyword>
<dbReference type="OrthoDB" id="9768937at2"/>
<dbReference type="Proteomes" id="UP000253083">
    <property type="component" value="Unassembled WGS sequence"/>
</dbReference>
<dbReference type="InterPro" id="IPR050194">
    <property type="entry name" value="Glycosyltransferase_grp1"/>
</dbReference>
<keyword evidence="4" id="KW-1185">Reference proteome</keyword>
<dbReference type="RefSeq" id="WP_147250996.1">
    <property type="nucleotide sequence ID" value="NZ_QNRT01000002.1"/>
</dbReference>
<dbReference type="EMBL" id="QNRT01000002">
    <property type="protein sequence ID" value="RBP51485.1"/>
    <property type="molecule type" value="Genomic_DNA"/>
</dbReference>
<dbReference type="PANTHER" id="PTHR45947">
    <property type="entry name" value="SULFOQUINOVOSYL TRANSFERASE SQD2"/>
    <property type="match status" value="1"/>
</dbReference>
<evidence type="ECO:0000313" key="3">
    <source>
        <dbReference type="EMBL" id="RBP51485.1"/>
    </source>
</evidence>
<feature type="domain" description="Glycosyltransferase subfamily 4-like N-terminal" evidence="2">
    <location>
        <begin position="22"/>
        <end position="182"/>
    </location>
</feature>
<reference evidence="3 4" key="1">
    <citation type="submission" date="2018-06" db="EMBL/GenBank/DDBJ databases">
        <title>Genomic Encyclopedia of Type Strains, Phase IV (KMG-IV): sequencing the most valuable type-strain genomes for metagenomic binning, comparative biology and taxonomic classification.</title>
        <authorList>
            <person name="Goeker M."/>
        </authorList>
    </citation>
    <scope>NUCLEOTIDE SEQUENCE [LARGE SCALE GENOMIC DNA]</scope>
    <source>
        <strain evidence="3 4">DSM 24032</strain>
    </source>
</reference>